<feature type="transmembrane region" description="Helical" evidence="1">
    <location>
        <begin position="175"/>
        <end position="193"/>
    </location>
</feature>
<dbReference type="PROSITE" id="PS50887">
    <property type="entry name" value="GGDEF"/>
    <property type="match status" value="1"/>
</dbReference>
<feature type="transmembrane region" description="Helical" evidence="1">
    <location>
        <begin position="16"/>
        <end position="36"/>
    </location>
</feature>
<sequence>MALISLDHRPVFRARWPVVAGAALVLIHLGCALAGAPPVVTATVFVAGTGSAALAICLGIRRYRPATRLPWALIAAGAALNAAGDFLVSLYPLLFGPLPDMQWVNVPYLLRFPPLAAGIVILVRSRTPGRSLPAIIDGTVLAVAVSLVSWVFVIAPVRDSMAGTAVEPLVVAESMAYPAGDLLLIVLGLRLMLGGGPYLPALRLFGAYLALFCGADTWYTIRLLDGQIDYEWGLQSAWIIAAVLLGLAGLHPSMRLLGDRGGAAGHSVSMGRLALLAGAAMLAPATMVVQHLTGGEPHVLVVAGCCAVLFLLVVARLAGLVREQRRVAITDALTGLYTRGYLTEVLRAECARAHRGGEPLTMILLDVDHFKRVNDSYGHTAGDRVLAEVASRLRASVRAGDVVARYGGEEFAVLLPRTGSGDAARTAERLRLEIMRHGVVIGPTDVITVTVSLGLATVPTQAGTPDELVDLADELLYQSKRSGRNRLTVLPG</sequence>
<dbReference type="InterPro" id="IPR029787">
    <property type="entry name" value="Nucleotide_cyclase"/>
</dbReference>
<feature type="transmembrane region" description="Helical" evidence="1">
    <location>
        <begin position="205"/>
        <end position="221"/>
    </location>
</feature>
<feature type="domain" description="GGDEF" evidence="2">
    <location>
        <begin position="358"/>
        <end position="492"/>
    </location>
</feature>
<feature type="transmembrane region" description="Helical" evidence="1">
    <location>
        <begin position="106"/>
        <end position="123"/>
    </location>
</feature>
<proteinExistence type="predicted"/>
<feature type="transmembrane region" description="Helical" evidence="1">
    <location>
        <begin position="299"/>
        <end position="318"/>
    </location>
</feature>
<dbReference type="PANTHER" id="PTHR45138:SF9">
    <property type="entry name" value="DIGUANYLATE CYCLASE DGCM-RELATED"/>
    <property type="match status" value="1"/>
</dbReference>
<dbReference type="Gene3D" id="3.30.70.270">
    <property type="match status" value="1"/>
</dbReference>
<feature type="transmembrane region" description="Helical" evidence="1">
    <location>
        <begin position="273"/>
        <end position="293"/>
    </location>
</feature>
<organism evidence="3 4">
    <name type="scientific">Actinoplanes couchii</name>
    <dbReference type="NCBI Taxonomy" id="403638"/>
    <lineage>
        <taxon>Bacteria</taxon>
        <taxon>Bacillati</taxon>
        <taxon>Actinomycetota</taxon>
        <taxon>Actinomycetes</taxon>
        <taxon>Micromonosporales</taxon>
        <taxon>Micromonosporaceae</taxon>
        <taxon>Actinoplanes</taxon>
    </lineage>
</organism>
<dbReference type="InterPro" id="IPR043128">
    <property type="entry name" value="Rev_trsase/Diguanyl_cyclase"/>
</dbReference>
<evidence type="ECO:0000256" key="1">
    <source>
        <dbReference type="SAM" id="Phobius"/>
    </source>
</evidence>
<reference evidence="3 4" key="1">
    <citation type="submission" date="2021-01" db="EMBL/GenBank/DDBJ databases">
        <title>Whole genome shotgun sequence of Actinoplanes couchii NBRC 106145.</title>
        <authorList>
            <person name="Komaki H."/>
            <person name="Tamura T."/>
        </authorList>
    </citation>
    <scope>NUCLEOTIDE SEQUENCE [LARGE SCALE GENOMIC DNA]</scope>
    <source>
        <strain evidence="3 4">NBRC 106145</strain>
    </source>
</reference>
<feature type="transmembrane region" description="Helical" evidence="1">
    <location>
        <begin position="135"/>
        <end position="155"/>
    </location>
</feature>
<feature type="transmembrane region" description="Helical" evidence="1">
    <location>
        <begin position="233"/>
        <end position="252"/>
    </location>
</feature>
<evidence type="ECO:0000313" key="4">
    <source>
        <dbReference type="Proteomes" id="UP000612282"/>
    </source>
</evidence>
<dbReference type="InterPro" id="IPR050469">
    <property type="entry name" value="Diguanylate_Cyclase"/>
</dbReference>
<keyword evidence="1" id="KW-1133">Transmembrane helix</keyword>
<name>A0ABQ3XHL5_9ACTN</name>
<keyword evidence="1" id="KW-0812">Transmembrane</keyword>
<dbReference type="SUPFAM" id="SSF55073">
    <property type="entry name" value="Nucleotide cyclase"/>
    <property type="match status" value="1"/>
</dbReference>
<comment type="caution">
    <text evidence="3">The sequence shown here is derived from an EMBL/GenBank/DDBJ whole genome shotgun (WGS) entry which is preliminary data.</text>
</comment>
<dbReference type="RefSeq" id="WP_203801461.1">
    <property type="nucleotide sequence ID" value="NZ_BAAAQE010000019.1"/>
</dbReference>
<evidence type="ECO:0000259" key="2">
    <source>
        <dbReference type="PROSITE" id="PS50887"/>
    </source>
</evidence>
<keyword evidence="1" id="KW-0472">Membrane</keyword>
<dbReference type="SMART" id="SM00267">
    <property type="entry name" value="GGDEF"/>
    <property type="match status" value="1"/>
</dbReference>
<dbReference type="PANTHER" id="PTHR45138">
    <property type="entry name" value="REGULATORY COMPONENTS OF SENSORY TRANSDUCTION SYSTEM"/>
    <property type="match status" value="1"/>
</dbReference>
<dbReference type="CDD" id="cd01949">
    <property type="entry name" value="GGDEF"/>
    <property type="match status" value="1"/>
</dbReference>
<dbReference type="NCBIfam" id="TIGR00254">
    <property type="entry name" value="GGDEF"/>
    <property type="match status" value="1"/>
</dbReference>
<dbReference type="Proteomes" id="UP000612282">
    <property type="component" value="Unassembled WGS sequence"/>
</dbReference>
<feature type="transmembrane region" description="Helical" evidence="1">
    <location>
        <begin position="42"/>
        <end position="60"/>
    </location>
</feature>
<accession>A0ABQ3XHL5</accession>
<dbReference type="Pfam" id="PF00990">
    <property type="entry name" value="GGDEF"/>
    <property type="match status" value="1"/>
</dbReference>
<dbReference type="InterPro" id="IPR000160">
    <property type="entry name" value="GGDEF_dom"/>
</dbReference>
<dbReference type="EMBL" id="BOMG01000080">
    <property type="protein sequence ID" value="GID57989.1"/>
    <property type="molecule type" value="Genomic_DNA"/>
</dbReference>
<feature type="transmembrane region" description="Helical" evidence="1">
    <location>
        <begin position="72"/>
        <end position="94"/>
    </location>
</feature>
<protein>
    <recommendedName>
        <fullName evidence="2">GGDEF domain-containing protein</fullName>
    </recommendedName>
</protein>
<gene>
    <name evidence="3" type="ORF">Aco03nite_063930</name>
</gene>
<keyword evidence="4" id="KW-1185">Reference proteome</keyword>
<evidence type="ECO:0000313" key="3">
    <source>
        <dbReference type="EMBL" id="GID57989.1"/>
    </source>
</evidence>